<evidence type="ECO:0000313" key="4">
    <source>
        <dbReference type="Proteomes" id="UP001519325"/>
    </source>
</evidence>
<keyword evidence="2" id="KW-0732">Signal</keyword>
<evidence type="ECO:0000256" key="2">
    <source>
        <dbReference type="SAM" id="SignalP"/>
    </source>
</evidence>
<name>A0ABS4QRM0_9NOCA</name>
<keyword evidence="4" id="KW-1185">Reference proteome</keyword>
<dbReference type="PROSITE" id="PS51318">
    <property type="entry name" value="TAT"/>
    <property type="match status" value="1"/>
</dbReference>
<evidence type="ECO:0008006" key="5">
    <source>
        <dbReference type="Google" id="ProtNLM"/>
    </source>
</evidence>
<proteinExistence type="predicted"/>
<sequence>MLSRRTMFRLSASSVVAAMTVAVFPEFAHAEAEWPSQQREDNKGQVSQRGRNGYPKTYGKGYGRNYGKSTTKSCEC</sequence>
<feature type="chain" id="PRO_5046503405" description="Tat pathway signal protein" evidence="2">
    <location>
        <begin position="31"/>
        <end position="76"/>
    </location>
</feature>
<feature type="region of interest" description="Disordered" evidence="1">
    <location>
        <begin position="32"/>
        <end position="76"/>
    </location>
</feature>
<comment type="caution">
    <text evidence="3">The sequence shown here is derived from an EMBL/GenBank/DDBJ whole genome shotgun (WGS) entry which is preliminary data.</text>
</comment>
<dbReference type="Proteomes" id="UP001519325">
    <property type="component" value="Unassembled WGS sequence"/>
</dbReference>
<reference evidence="3 4" key="1">
    <citation type="submission" date="2021-03" db="EMBL/GenBank/DDBJ databases">
        <title>Sequencing the genomes of 1000 actinobacteria strains.</title>
        <authorList>
            <person name="Klenk H.-P."/>
        </authorList>
    </citation>
    <scope>NUCLEOTIDE SEQUENCE [LARGE SCALE GENOMIC DNA]</scope>
    <source>
        <strain evidence="3 4">DSM 45516</strain>
    </source>
</reference>
<evidence type="ECO:0000313" key="3">
    <source>
        <dbReference type="EMBL" id="MBP2194329.1"/>
    </source>
</evidence>
<dbReference type="EMBL" id="JAGGMR010000001">
    <property type="protein sequence ID" value="MBP2194329.1"/>
    <property type="molecule type" value="Genomic_DNA"/>
</dbReference>
<feature type="compositionally biased region" description="Polar residues" evidence="1">
    <location>
        <begin position="67"/>
        <end position="76"/>
    </location>
</feature>
<evidence type="ECO:0000256" key="1">
    <source>
        <dbReference type="SAM" id="MobiDB-lite"/>
    </source>
</evidence>
<dbReference type="InterPro" id="IPR006311">
    <property type="entry name" value="TAT_signal"/>
</dbReference>
<organism evidence="3 4">
    <name type="scientific">Nocardia goodfellowii</name>
    <dbReference type="NCBI Taxonomy" id="882446"/>
    <lineage>
        <taxon>Bacteria</taxon>
        <taxon>Bacillati</taxon>
        <taxon>Actinomycetota</taxon>
        <taxon>Actinomycetes</taxon>
        <taxon>Mycobacteriales</taxon>
        <taxon>Nocardiaceae</taxon>
        <taxon>Nocardia</taxon>
    </lineage>
</organism>
<feature type="signal peptide" evidence="2">
    <location>
        <begin position="1"/>
        <end position="30"/>
    </location>
</feature>
<feature type="compositionally biased region" description="Basic and acidic residues" evidence="1">
    <location>
        <begin position="32"/>
        <end position="43"/>
    </location>
</feature>
<accession>A0ABS4QRM0</accession>
<gene>
    <name evidence="3" type="ORF">BJ987_007230</name>
</gene>
<protein>
    <recommendedName>
        <fullName evidence="5">Tat pathway signal protein</fullName>
    </recommendedName>
</protein>